<dbReference type="PROSITE" id="PS51670">
    <property type="entry name" value="SHKT"/>
    <property type="match status" value="1"/>
</dbReference>
<evidence type="ECO:0000313" key="4">
    <source>
        <dbReference type="EMBL" id="CAI5443530.1"/>
    </source>
</evidence>
<evidence type="ECO:0000259" key="3">
    <source>
        <dbReference type="PROSITE" id="PS51670"/>
    </source>
</evidence>
<reference evidence="4" key="1">
    <citation type="submission" date="2022-11" db="EMBL/GenBank/DDBJ databases">
        <authorList>
            <person name="Kikuchi T."/>
        </authorList>
    </citation>
    <scope>NUCLEOTIDE SEQUENCE</scope>
    <source>
        <strain evidence="4">PS1010</strain>
    </source>
</reference>
<feature type="signal peptide" evidence="2">
    <location>
        <begin position="1"/>
        <end position="15"/>
    </location>
</feature>
<dbReference type="AlphaFoldDB" id="A0A9P1N0L7"/>
<feature type="chain" id="PRO_5040108831" description="ShKT domain-containing protein" evidence="2">
    <location>
        <begin position="16"/>
        <end position="124"/>
    </location>
</feature>
<dbReference type="EMBL" id="CANHGI010000002">
    <property type="protein sequence ID" value="CAI5443530.1"/>
    <property type="molecule type" value="Genomic_DNA"/>
</dbReference>
<dbReference type="PANTHER" id="PTHR21724:SF108">
    <property type="entry name" value="SHKT DOMAIN-CONTAINING PROTEIN"/>
    <property type="match status" value="1"/>
</dbReference>
<evidence type="ECO:0000256" key="2">
    <source>
        <dbReference type="SAM" id="SignalP"/>
    </source>
</evidence>
<dbReference type="Pfam" id="PF01549">
    <property type="entry name" value="ShK"/>
    <property type="match status" value="2"/>
</dbReference>
<dbReference type="Proteomes" id="UP001152747">
    <property type="component" value="Unassembled WGS sequence"/>
</dbReference>
<dbReference type="PANTHER" id="PTHR21724">
    <property type="entry name" value="SHKT DOMAIN-CONTAINING PROTEIN"/>
    <property type="match status" value="1"/>
</dbReference>
<evidence type="ECO:0000313" key="5">
    <source>
        <dbReference type="Proteomes" id="UP001152747"/>
    </source>
</evidence>
<keyword evidence="5" id="KW-1185">Reference proteome</keyword>
<proteinExistence type="predicted"/>
<organism evidence="4 5">
    <name type="scientific">Caenorhabditis angaria</name>
    <dbReference type="NCBI Taxonomy" id="860376"/>
    <lineage>
        <taxon>Eukaryota</taxon>
        <taxon>Metazoa</taxon>
        <taxon>Ecdysozoa</taxon>
        <taxon>Nematoda</taxon>
        <taxon>Chromadorea</taxon>
        <taxon>Rhabditida</taxon>
        <taxon>Rhabditina</taxon>
        <taxon>Rhabditomorpha</taxon>
        <taxon>Rhabditoidea</taxon>
        <taxon>Rhabditidae</taxon>
        <taxon>Peloderinae</taxon>
        <taxon>Caenorhabditis</taxon>
    </lineage>
</organism>
<accession>A0A9P1N0L7</accession>
<comment type="caution">
    <text evidence="4">The sequence shown here is derived from an EMBL/GenBank/DDBJ whole genome shotgun (WGS) entry which is preliminary data.</text>
</comment>
<name>A0A9P1N0L7_9PELO</name>
<dbReference type="InterPro" id="IPR003582">
    <property type="entry name" value="ShKT_dom"/>
</dbReference>
<dbReference type="SMART" id="SM00254">
    <property type="entry name" value="ShKT"/>
    <property type="match status" value="2"/>
</dbReference>
<sequence>MQIFVFFALLVLGLAYDSTTTVDPFRTTGTTTATYCHDEAGIDCQQYIGQCYDPKYIPLLEGKCDKTCGYCGPIISTPSPASCVDNSQNCVIWVKNGFCTNTMYSCAQRKQYCAKSCNMCYYNC</sequence>
<feature type="domain" description="ShKT" evidence="3">
    <location>
        <begin position="83"/>
        <end position="120"/>
    </location>
</feature>
<protein>
    <recommendedName>
        <fullName evidence="3">ShKT domain-containing protein</fullName>
    </recommendedName>
</protein>
<gene>
    <name evidence="4" type="ORF">CAMP_LOCUS6167</name>
</gene>
<dbReference type="Gene3D" id="1.10.10.1940">
    <property type="match status" value="2"/>
</dbReference>
<keyword evidence="2" id="KW-0732">Signal</keyword>
<comment type="caution">
    <text evidence="1">Lacks conserved residue(s) required for the propagation of feature annotation.</text>
</comment>
<dbReference type="OrthoDB" id="5825018at2759"/>
<evidence type="ECO:0000256" key="1">
    <source>
        <dbReference type="PROSITE-ProRule" id="PRU01005"/>
    </source>
</evidence>